<gene>
    <name evidence="1" type="ORF">B0I08_103154</name>
</gene>
<dbReference type="RefSeq" id="WP_106211132.1">
    <property type="nucleotide sequence ID" value="NZ_PVTL01000003.1"/>
</dbReference>
<reference evidence="1 2" key="1">
    <citation type="submission" date="2018-03" db="EMBL/GenBank/DDBJ databases">
        <title>Genomic Encyclopedia of Type Strains, Phase III (KMG-III): the genomes of soil and plant-associated and newly described type strains.</title>
        <authorList>
            <person name="Whitman W."/>
        </authorList>
    </citation>
    <scope>NUCLEOTIDE SEQUENCE [LARGE SCALE GENOMIC DNA]</scope>
    <source>
        <strain evidence="1 2">CGMCC 1.12484</strain>
    </source>
</reference>
<dbReference type="Pfam" id="PF20060">
    <property type="entry name" value="DUF6459"/>
    <property type="match status" value="1"/>
</dbReference>
<evidence type="ECO:0000313" key="1">
    <source>
        <dbReference type="EMBL" id="PRY68949.1"/>
    </source>
</evidence>
<accession>A0A2T0VFG6</accession>
<dbReference type="AlphaFoldDB" id="A0A2T0VFG6"/>
<evidence type="ECO:0008006" key="3">
    <source>
        <dbReference type="Google" id="ProtNLM"/>
    </source>
</evidence>
<dbReference type="Proteomes" id="UP000237983">
    <property type="component" value="Unassembled WGS sequence"/>
</dbReference>
<dbReference type="EMBL" id="PVTL01000003">
    <property type="protein sequence ID" value="PRY68949.1"/>
    <property type="molecule type" value="Genomic_DNA"/>
</dbReference>
<dbReference type="InterPro" id="IPR045596">
    <property type="entry name" value="DUF6459"/>
</dbReference>
<protein>
    <recommendedName>
        <fullName evidence="3">3-hydroxyacyl-CoA dehydrogenase</fullName>
    </recommendedName>
</protein>
<keyword evidence="2" id="KW-1185">Reference proteome</keyword>
<comment type="caution">
    <text evidence="1">The sequence shown here is derived from an EMBL/GenBank/DDBJ whole genome shotgun (WGS) entry which is preliminary data.</text>
</comment>
<evidence type="ECO:0000313" key="2">
    <source>
        <dbReference type="Proteomes" id="UP000237983"/>
    </source>
</evidence>
<proteinExistence type="predicted"/>
<dbReference type="OrthoDB" id="3266345at2"/>
<organism evidence="1 2">
    <name type="scientific">Glaciihabitans tibetensis</name>
    <dbReference type="NCBI Taxonomy" id="1266600"/>
    <lineage>
        <taxon>Bacteria</taxon>
        <taxon>Bacillati</taxon>
        <taxon>Actinomycetota</taxon>
        <taxon>Actinomycetes</taxon>
        <taxon>Micrococcales</taxon>
        <taxon>Microbacteriaceae</taxon>
        <taxon>Glaciihabitans</taxon>
    </lineage>
</organism>
<name>A0A2T0VFG6_9MICO</name>
<sequence length="161" mass="18178">MPTLLNAAQSETAESVIPIRSRASSPERAPRSPFEADDFFDFQPSLREELPDPAPLLENLAKSAFEIIAGARDLDQIARWVTDPVYRDLLRRVILGTRVRRRNNAPVPRPRVSVMSMTMFEPRDGVIEATILLNTHPRVRAVAIRLEGLDKRWRASVLAVL</sequence>